<comment type="caution">
    <text evidence="1">The sequence shown here is derived from an EMBL/GenBank/DDBJ whole genome shotgun (WGS) entry which is preliminary data.</text>
</comment>
<evidence type="ECO:0000313" key="2">
    <source>
        <dbReference type="Proteomes" id="UP000244334"/>
    </source>
</evidence>
<organism evidence="1 2">
    <name type="scientific">Candidatus Erwinia dacicola</name>
    <dbReference type="NCBI Taxonomy" id="252393"/>
    <lineage>
        <taxon>Bacteria</taxon>
        <taxon>Pseudomonadati</taxon>
        <taxon>Pseudomonadota</taxon>
        <taxon>Gammaproteobacteria</taxon>
        <taxon>Enterobacterales</taxon>
        <taxon>Erwiniaceae</taxon>
        <taxon>Erwinia</taxon>
    </lineage>
</organism>
<protein>
    <submittedName>
        <fullName evidence="1">Uncharacterized protein</fullName>
    </submittedName>
</protein>
<evidence type="ECO:0000313" key="1">
    <source>
        <dbReference type="EMBL" id="RAP70092.1"/>
    </source>
</evidence>
<name>A0A328TL74_9GAMM</name>
<gene>
    <name evidence="1" type="ORF">ACZ87_03111</name>
</gene>
<reference evidence="1" key="1">
    <citation type="submission" date="2018-04" db="EMBL/GenBank/DDBJ databases">
        <title>Genomes of the Obligate Erwinia dacicola and Facultative Enterobacter sp. OLF Endosymbionts of the Olive Fruit fly, Bactrocera oleae.</title>
        <authorList>
            <person name="Estes A.M."/>
            <person name="Hearn D.J."/>
            <person name="Agarwal S."/>
            <person name="Pierson E.A."/>
            <person name="Dunning-Hotopp J.C."/>
        </authorList>
    </citation>
    <scope>NUCLEOTIDE SEQUENCE [LARGE SCALE GENOMIC DNA]</scope>
    <source>
        <strain evidence="1">Oroville</strain>
    </source>
</reference>
<dbReference type="EMBL" id="LJAM02000465">
    <property type="protein sequence ID" value="RAP70092.1"/>
    <property type="molecule type" value="Genomic_DNA"/>
</dbReference>
<keyword evidence="2" id="KW-1185">Reference proteome</keyword>
<dbReference type="AlphaFoldDB" id="A0A328TL74"/>
<proteinExistence type="predicted"/>
<accession>A0A328TL74</accession>
<sequence>MANAGGEFSRFKIKQSMIVKYLSDGVKYLIQYAIYNT</sequence>
<dbReference type="Proteomes" id="UP000244334">
    <property type="component" value="Unassembled WGS sequence"/>
</dbReference>